<feature type="signal peptide" evidence="1">
    <location>
        <begin position="1"/>
        <end position="20"/>
    </location>
</feature>
<dbReference type="AlphaFoldDB" id="A0A0W0VKR1"/>
<evidence type="ECO:0000313" key="2">
    <source>
        <dbReference type="EMBL" id="KTD20683.1"/>
    </source>
</evidence>
<gene>
    <name evidence="2" type="ORF">Llon_1569</name>
</gene>
<feature type="chain" id="PRO_5006914896" description="DUF4189 domain-containing protein" evidence="1">
    <location>
        <begin position="21"/>
        <end position="148"/>
    </location>
</feature>
<keyword evidence="3" id="KW-1185">Reference proteome</keyword>
<accession>A0A0W0VKR1</accession>
<evidence type="ECO:0000313" key="3">
    <source>
        <dbReference type="Proteomes" id="UP000054997"/>
    </source>
</evidence>
<dbReference type="OrthoDB" id="5652118at2"/>
<dbReference type="Proteomes" id="UP000054997">
    <property type="component" value="Unassembled WGS sequence"/>
</dbReference>
<dbReference type="PATRIC" id="fig|45068.5.peg.1702"/>
<protein>
    <recommendedName>
        <fullName evidence="4">DUF4189 domain-containing protein</fullName>
    </recommendedName>
</protein>
<proteinExistence type="predicted"/>
<evidence type="ECO:0008006" key="4">
    <source>
        <dbReference type="Google" id="ProtNLM"/>
    </source>
</evidence>
<comment type="caution">
    <text evidence="2">The sequence shown here is derived from an EMBL/GenBank/DDBJ whole genome shotgun (WGS) entry which is preliminary data.</text>
</comment>
<dbReference type="STRING" id="45068.Llon_1569"/>
<reference evidence="2 3" key="1">
    <citation type="submission" date="2015-11" db="EMBL/GenBank/DDBJ databases">
        <title>Genomic analysis of 38 Legionella species identifies large and diverse effector repertoires.</title>
        <authorList>
            <person name="Burstein D."/>
            <person name="Amaro F."/>
            <person name="Zusman T."/>
            <person name="Lifshitz Z."/>
            <person name="Cohen O."/>
            <person name="Gilbert J.A."/>
            <person name="Pupko T."/>
            <person name="Shuman H.A."/>
            <person name="Segal G."/>
        </authorList>
    </citation>
    <scope>NUCLEOTIDE SEQUENCE [LARGE SCALE GENOMIC DNA]</scope>
    <source>
        <strain evidence="2 3">ATCC 49505</strain>
    </source>
</reference>
<dbReference type="RefSeq" id="WP_058529564.1">
    <property type="nucleotide sequence ID" value="NZ_CAAAHZ010000004.1"/>
</dbReference>
<name>A0A0W0VKR1_9GAMM</name>
<evidence type="ECO:0000256" key="1">
    <source>
        <dbReference type="SAM" id="SignalP"/>
    </source>
</evidence>
<dbReference type="EMBL" id="LNYK01000019">
    <property type="protein sequence ID" value="KTD20683.1"/>
    <property type="molecule type" value="Genomic_DNA"/>
</dbReference>
<keyword evidence="1" id="KW-0732">Signal</keyword>
<organism evidence="2 3">
    <name type="scientific">Legionella londiniensis</name>
    <dbReference type="NCBI Taxonomy" id="45068"/>
    <lineage>
        <taxon>Bacteria</taxon>
        <taxon>Pseudomonadati</taxon>
        <taxon>Pseudomonadota</taxon>
        <taxon>Gammaproteobacteria</taxon>
        <taxon>Legionellales</taxon>
        <taxon>Legionellaceae</taxon>
        <taxon>Legionella</taxon>
    </lineage>
</organism>
<sequence length="148" mass="16582">MDSRQLCFVPMLLASFALLAAGVTMKDTGSYWLCKAYDSKNNQWIAKSPYRRVAMNTAYEGCKKQSQFPKTCKTANEYCEDIIKGGIAQHGWQCTAMDKKAKSWVSDAYPERNQAVLGAKAYCEKHSDIPNSCYVNLLTCKNLQTPGE</sequence>